<evidence type="ECO:0000313" key="2">
    <source>
        <dbReference type="Proteomes" id="UP000707451"/>
    </source>
</evidence>
<proteinExistence type="predicted"/>
<keyword evidence="2" id="KW-1185">Reference proteome</keyword>
<dbReference type="Proteomes" id="UP000707451">
    <property type="component" value="Unassembled WGS sequence"/>
</dbReference>
<organism evidence="1 2">
    <name type="scientific">Linnemannia hyalina</name>
    <dbReference type="NCBI Taxonomy" id="64524"/>
    <lineage>
        <taxon>Eukaryota</taxon>
        <taxon>Fungi</taxon>
        <taxon>Fungi incertae sedis</taxon>
        <taxon>Mucoromycota</taxon>
        <taxon>Mortierellomycotina</taxon>
        <taxon>Mortierellomycetes</taxon>
        <taxon>Mortierellales</taxon>
        <taxon>Mortierellaceae</taxon>
        <taxon>Linnemannia</taxon>
    </lineage>
</organism>
<dbReference type="OrthoDB" id="2426815at2759"/>
<reference evidence="1" key="1">
    <citation type="submission" date="2021-06" db="EMBL/GenBank/DDBJ databases">
        <title>Genome Sequence of Mortierella hyaline Strain SCG-10, a Cold-Adapted, Nitrate-Reducing Fungus Isolated from Soil in Minnesota, USA.</title>
        <authorList>
            <person name="Aldossari N."/>
        </authorList>
    </citation>
    <scope>NUCLEOTIDE SEQUENCE</scope>
    <source>
        <strain evidence="1">SCG-10</strain>
    </source>
</reference>
<comment type="caution">
    <text evidence="1">The sequence shown here is derived from an EMBL/GenBank/DDBJ whole genome shotgun (WGS) entry which is preliminary data.</text>
</comment>
<gene>
    <name evidence="1" type="ORF">KI688_012691</name>
</gene>
<protein>
    <submittedName>
        <fullName evidence="1">Uncharacterized protein</fullName>
    </submittedName>
</protein>
<sequence length="147" mass="16389">MPFATTSSCPSQIFTTEGCDEIELPKHTPALYNPSLVPFDDLPEPPAGLQPLKLKKVTLPFVLAVDLVILLPLLEHCTGLQLDNVQVATYWSRFILLVFKKIKKRNQFKHFTIGITSMFSYEMMTLLRLNCFVALESLTTRGGGGAC</sequence>
<name>A0A9P7XSY9_9FUNG</name>
<evidence type="ECO:0000313" key="1">
    <source>
        <dbReference type="EMBL" id="KAG9066780.1"/>
    </source>
</evidence>
<dbReference type="EMBL" id="JAHRHY010000009">
    <property type="protein sequence ID" value="KAG9066780.1"/>
    <property type="molecule type" value="Genomic_DNA"/>
</dbReference>
<dbReference type="AlphaFoldDB" id="A0A9P7XSY9"/>
<accession>A0A9P7XSY9</accession>